<evidence type="ECO:0000256" key="1">
    <source>
        <dbReference type="ARBA" id="ARBA00000439"/>
    </source>
</evidence>
<dbReference type="EMBL" id="FQYQ01000010">
    <property type="protein sequence ID" value="SHJ12073.1"/>
    <property type="molecule type" value="Genomic_DNA"/>
</dbReference>
<comment type="catalytic activity">
    <reaction evidence="1 10">
        <text>Transfers a segment of a (1-&gt;4)-alpha-D-glucan to a new position in an acceptor, which may be glucose or a (1-&gt;4)-alpha-D-glucan.</text>
        <dbReference type="EC" id="2.4.1.25"/>
    </reaction>
</comment>
<dbReference type="NCBIfam" id="TIGR00217">
    <property type="entry name" value="malQ"/>
    <property type="match status" value="1"/>
</dbReference>
<evidence type="ECO:0000256" key="5">
    <source>
        <dbReference type="ARBA" id="ARBA00022676"/>
    </source>
</evidence>
<dbReference type="GO" id="GO:0005975">
    <property type="term" value="P:carbohydrate metabolic process"/>
    <property type="evidence" value="ECO:0007669"/>
    <property type="project" value="InterPro"/>
</dbReference>
<evidence type="ECO:0000256" key="7">
    <source>
        <dbReference type="ARBA" id="ARBA00023277"/>
    </source>
</evidence>
<accession>A0A1M6GQ45</accession>
<dbReference type="Proteomes" id="UP000184185">
    <property type="component" value="Unassembled WGS sequence"/>
</dbReference>
<dbReference type="Gene3D" id="3.20.20.80">
    <property type="entry name" value="Glycosidases"/>
    <property type="match status" value="1"/>
</dbReference>
<reference evidence="12 13" key="1">
    <citation type="submission" date="2016-11" db="EMBL/GenBank/DDBJ databases">
        <authorList>
            <person name="Jaros S."/>
            <person name="Januszkiewicz K."/>
            <person name="Wedrychowicz H."/>
        </authorList>
    </citation>
    <scope>NUCLEOTIDE SEQUENCE [LARGE SCALE GENOMIC DNA]</scope>
    <source>
        <strain evidence="12 13">DSM 14809</strain>
    </source>
</reference>
<evidence type="ECO:0000256" key="11">
    <source>
        <dbReference type="SAM" id="MobiDB-lite"/>
    </source>
</evidence>
<proteinExistence type="inferred from homology"/>
<keyword evidence="5 10" id="KW-0328">Glycosyltransferase</keyword>
<dbReference type="EC" id="2.4.1.25" evidence="3 10"/>
<feature type="region of interest" description="Disordered" evidence="11">
    <location>
        <begin position="489"/>
        <end position="518"/>
    </location>
</feature>
<dbReference type="AlphaFoldDB" id="A0A1M6GQ45"/>
<name>A0A1M6GQ45_PSEXY</name>
<dbReference type="Pfam" id="PF02446">
    <property type="entry name" value="Glyco_hydro_77"/>
    <property type="match status" value="1"/>
</dbReference>
<organism evidence="12 13">
    <name type="scientific">Pseudobutyrivibrio xylanivorans DSM 14809</name>
    <dbReference type="NCBI Taxonomy" id="1123012"/>
    <lineage>
        <taxon>Bacteria</taxon>
        <taxon>Bacillati</taxon>
        <taxon>Bacillota</taxon>
        <taxon>Clostridia</taxon>
        <taxon>Lachnospirales</taxon>
        <taxon>Lachnospiraceae</taxon>
        <taxon>Pseudobutyrivibrio</taxon>
    </lineage>
</organism>
<dbReference type="PANTHER" id="PTHR32438">
    <property type="entry name" value="4-ALPHA-GLUCANOTRANSFERASE DPE1, CHLOROPLASTIC/AMYLOPLASTIC"/>
    <property type="match status" value="1"/>
</dbReference>
<dbReference type="STRING" id="185007.SAMN02910350_01586"/>
<gene>
    <name evidence="12" type="ORF">SAMN02745725_01807</name>
</gene>
<evidence type="ECO:0000256" key="9">
    <source>
        <dbReference type="ARBA" id="ARBA00031501"/>
    </source>
</evidence>
<keyword evidence="13" id="KW-1185">Reference proteome</keyword>
<sequence>MKRSSGILLPISSLPSPYGIGTFGKAAYDFADFLKAAGQKYWQVLPLGPTSYGDSPYQSFSTFAGNPYFIDLDMLIEEGLLTKKEVEAENWGTNPRYVDYGQIYESRFKILEKAKERGYKDSLGEISHFRKKNAWVENYALFMAIKKHFGQLSWQEWPEDIRLHEAKAVEKYTKKLEEDIEFFVYIQYLFFKQWAKLKTYINSLGIEVIGDLPIYVALDSCDVWAEPEFFSLNEDNYPVEVAGVPPDYFSEDGQLWGNPCYDWKALKADGYKWWIRRIDGAAKLYDVLRIDHFRGFDEYWAVPAKDKTAKKGKWKKGPGMDLVGLLSKTFPSIEFIAEDLGEPSPTVVKLLQDSGWPGMKVLEFAFDSGEANNYQPHTYDKNCICYTGTHDNATIMGWYEDADKKDKEYASKYLGISKAEGFNWGMIRGGMSSVSVLFVAQMQDFLGLGKYNRINVPGTDSGNWQWRLLAKEPTTELAKKIFDMSLLYERTTKPPKPKKPEKPQKPQKKQAKKASTKK</sequence>
<dbReference type="SUPFAM" id="SSF51445">
    <property type="entry name" value="(Trans)glycosidases"/>
    <property type="match status" value="1"/>
</dbReference>
<dbReference type="InterPro" id="IPR017853">
    <property type="entry name" value="GH"/>
</dbReference>
<dbReference type="GO" id="GO:0004134">
    <property type="term" value="F:4-alpha-glucanotransferase activity"/>
    <property type="evidence" value="ECO:0007669"/>
    <property type="project" value="UniProtKB-EC"/>
</dbReference>
<evidence type="ECO:0000313" key="13">
    <source>
        <dbReference type="Proteomes" id="UP000184185"/>
    </source>
</evidence>
<protein>
    <recommendedName>
        <fullName evidence="4 10">4-alpha-glucanotransferase</fullName>
        <ecNumber evidence="3 10">2.4.1.25</ecNumber>
    </recommendedName>
    <alternativeName>
        <fullName evidence="8 10">Amylomaltase</fullName>
    </alternativeName>
    <alternativeName>
        <fullName evidence="9 10">Disproportionating enzyme</fullName>
    </alternativeName>
</protein>
<evidence type="ECO:0000313" key="12">
    <source>
        <dbReference type="EMBL" id="SHJ12073.1"/>
    </source>
</evidence>
<keyword evidence="6 10" id="KW-0808">Transferase</keyword>
<dbReference type="NCBIfam" id="NF011080">
    <property type="entry name" value="PRK14508.1-3"/>
    <property type="match status" value="1"/>
</dbReference>
<comment type="similarity">
    <text evidence="2 10">Belongs to the disproportionating enzyme family.</text>
</comment>
<evidence type="ECO:0000256" key="10">
    <source>
        <dbReference type="RuleBase" id="RU361207"/>
    </source>
</evidence>
<dbReference type="RefSeq" id="WP_072916446.1">
    <property type="nucleotide sequence ID" value="NZ_FQYQ01000010.1"/>
</dbReference>
<evidence type="ECO:0000256" key="6">
    <source>
        <dbReference type="ARBA" id="ARBA00022679"/>
    </source>
</evidence>
<feature type="compositionally biased region" description="Basic residues" evidence="11">
    <location>
        <begin position="505"/>
        <end position="518"/>
    </location>
</feature>
<dbReference type="InterPro" id="IPR003385">
    <property type="entry name" value="Glyco_hydro_77"/>
</dbReference>
<keyword evidence="7 10" id="KW-0119">Carbohydrate metabolism</keyword>
<evidence type="ECO:0000256" key="2">
    <source>
        <dbReference type="ARBA" id="ARBA00005684"/>
    </source>
</evidence>
<evidence type="ECO:0000256" key="8">
    <source>
        <dbReference type="ARBA" id="ARBA00031423"/>
    </source>
</evidence>
<evidence type="ECO:0000256" key="4">
    <source>
        <dbReference type="ARBA" id="ARBA00020295"/>
    </source>
</evidence>
<dbReference type="OrthoDB" id="9811841at2"/>
<evidence type="ECO:0000256" key="3">
    <source>
        <dbReference type="ARBA" id="ARBA00012560"/>
    </source>
</evidence>
<dbReference type="PANTHER" id="PTHR32438:SF5">
    <property type="entry name" value="4-ALPHA-GLUCANOTRANSFERASE DPE1, CHLOROPLASTIC_AMYLOPLASTIC"/>
    <property type="match status" value="1"/>
</dbReference>